<evidence type="ECO:0000256" key="12">
    <source>
        <dbReference type="ARBA" id="ARBA00022777"/>
    </source>
</evidence>
<evidence type="ECO:0000256" key="23">
    <source>
        <dbReference type="ARBA" id="ARBA00047013"/>
    </source>
</evidence>
<evidence type="ECO:0000313" key="28">
    <source>
        <dbReference type="Ensembl" id="ENSGMOP00000041717.1"/>
    </source>
</evidence>
<evidence type="ECO:0000256" key="2">
    <source>
        <dbReference type="ARBA" id="ARBA00004514"/>
    </source>
</evidence>
<dbReference type="AlphaFoldDB" id="A0A8C5B6S2"/>
<name>A0A8C5B6S2_GADMO</name>
<keyword evidence="15" id="KW-0007">Acetylation</keyword>
<reference evidence="28" key="1">
    <citation type="submission" date="2025-08" db="UniProtKB">
        <authorList>
            <consortium name="Ensembl"/>
        </authorList>
    </citation>
    <scope>IDENTIFICATION</scope>
</reference>
<keyword evidence="17" id="KW-0472">Membrane</keyword>
<keyword evidence="14" id="KW-0067">ATP-binding</keyword>
<evidence type="ECO:0000256" key="5">
    <source>
        <dbReference type="ARBA" id="ARBA00009225"/>
    </source>
</evidence>
<dbReference type="UniPathway" id="UPA00109">
    <property type="reaction ID" value="UER00180"/>
</dbReference>
<dbReference type="SUPFAM" id="SSF53067">
    <property type="entry name" value="Actin-like ATPase domain"/>
    <property type="match status" value="4"/>
</dbReference>
<keyword evidence="11" id="KW-0547">Nucleotide-binding</keyword>
<dbReference type="EC" id="2.7.1.1" evidence="6"/>
<evidence type="ECO:0000256" key="16">
    <source>
        <dbReference type="ARBA" id="ARBA00023128"/>
    </source>
</evidence>
<keyword evidence="12" id="KW-0418">Kinase</keyword>
<dbReference type="Proteomes" id="UP000694546">
    <property type="component" value="Chromosome 3"/>
</dbReference>
<keyword evidence="16" id="KW-0496">Mitochondrion</keyword>
<dbReference type="Ensembl" id="ENSGMOT00000059215.1">
    <property type="protein sequence ID" value="ENSGMOP00000041717.1"/>
    <property type="gene ID" value="ENSGMOG00000005415.2"/>
</dbReference>
<comment type="subcellular location">
    <subcellularLocation>
        <location evidence="2">Cytoplasm</location>
        <location evidence="2">Cytosol</location>
    </subcellularLocation>
    <subcellularLocation>
        <location evidence="1">Mitochondrion outer membrane</location>
        <topology evidence="1">Peripheral membrane protein</topology>
    </subcellularLocation>
</comment>
<comment type="subunit">
    <text evidence="23">Monomer. Interacts with TIGAR; the interaction increases hexokinase activity in a hypoxia- and HIF1A-dependent manner.</text>
</comment>
<evidence type="ECO:0000256" key="19">
    <source>
        <dbReference type="ARBA" id="ARBA00039453"/>
    </source>
</evidence>
<evidence type="ECO:0000256" key="14">
    <source>
        <dbReference type="ARBA" id="ARBA00022840"/>
    </source>
</evidence>
<dbReference type="InterPro" id="IPR043129">
    <property type="entry name" value="ATPase_NBD"/>
</dbReference>
<gene>
    <name evidence="28" type="primary">LOC115540429</name>
</gene>
<evidence type="ECO:0000256" key="15">
    <source>
        <dbReference type="ARBA" id="ARBA00022990"/>
    </source>
</evidence>
<dbReference type="GO" id="GO:0005536">
    <property type="term" value="F:D-glucose binding"/>
    <property type="evidence" value="ECO:0007669"/>
    <property type="project" value="InterPro"/>
</dbReference>
<dbReference type="PANTHER" id="PTHR19443">
    <property type="entry name" value="HEXOKINASE"/>
    <property type="match status" value="1"/>
</dbReference>
<keyword evidence="18" id="KW-0324">Glycolysis</keyword>
<keyword evidence="29" id="KW-1185">Reference proteome</keyword>
<dbReference type="PROSITE" id="PS00378">
    <property type="entry name" value="HEXOKINASE_1"/>
    <property type="match status" value="1"/>
</dbReference>
<evidence type="ECO:0000256" key="9">
    <source>
        <dbReference type="ARBA" id="ARBA00022679"/>
    </source>
</evidence>
<feature type="domain" description="Hexokinase C-terminal" evidence="27">
    <location>
        <begin position="233"/>
        <end position="466"/>
    </location>
</feature>
<organism evidence="28 29">
    <name type="scientific">Gadus morhua</name>
    <name type="common">Atlantic cod</name>
    <dbReference type="NCBI Taxonomy" id="8049"/>
    <lineage>
        <taxon>Eukaryota</taxon>
        <taxon>Metazoa</taxon>
        <taxon>Chordata</taxon>
        <taxon>Craniata</taxon>
        <taxon>Vertebrata</taxon>
        <taxon>Euteleostomi</taxon>
        <taxon>Actinopterygii</taxon>
        <taxon>Neopterygii</taxon>
        <taxon>Teleostei</taxon>
        <taxon>Neoteleostei</taxon>
        <taxon>Acanthomorphata</taxon>
        <taxon>Zeiogadaria</taxon>
        <taxon>Gadariae</taxon>
        <taxon>Gadiformes</taxon>
        <taxon>Gadoidei</taxon>
        <taxon>Gadidae</taxon>
        <taxon>Gadus</taxon>
    </lineage>
</organism>
<evidence type="ECO:0000256" key="22">
    <source>
        <dbReference type="ARBA" id="ARBA00046097"/>
    </source>
</evidence>
<evidence type="ECO:0000256" key="8">
    <source>
        <dbReference type="ARBA" id="ARBA00022533"/>
    </source>
</evidence>
<evidence type="ECO:0000259" key="26">
    <source>
        <dbReference type="Pfam" id="PF00349"/>
    </source>
</evidence>
<keyword evidence="9" id="KW-0808">Transferase</keyword>
<comment type="similarity">
    <text evidence="5">Belongs to the hexokinase family.</text>
</comment>
<dbReference type="InterPro" id="IPR022673">
    <property type="entry name" value="Hexokinase_C"/>
</dbReference>
<dbReference type="GO" id="GO:0006006">
    <property type="term" value="P:glucose metabolic process"/>
    <property type="evidence" value="ECO:0007669"/>
    <property type="project" value="TreeGrafter"/>
</dbReference>
<evidence type="ECO:0000256" key="6">
    <source>
        <dbReference type="ARBA" id="ARBA00012324"/>
    </source>
</evidence>
<comment type="catalytic activity">
    <reaction evidence="24">
        <text>D-fructose + ATP = D-fructose 6-phosphate + ADP + H(+)</text>
        <dbReference type="Rhea" id="RHEA:16125"/>
        <dbReference type="ChEBI" id="CHEBI:15378"/>
        <dbReference type="ChEBI" id="CHEBI:30616"/>
        <dbReference type="ChEBI" id="CHEBI:37721"/>
        <dbReference type="ChEBI" id="CHEBI:61527"/>
        <dbReference type="ChEBI" id="CHEBI:456216"/>
        <dbReference type="EC" id="2.7.1.1"/>
    </reaction>
    <physiologicalReaction direction="left-to-right" evidence="24">
        <dbReference type="Rhea" id="RHEA:16126"/>
    </physiologicalReaction>
</comment>
<evidence type="ECO:0000256" key="21">
    <source>
        <dbReference type="ARBA" id="ARBA00044613"/>
    </source>
</evidence>
<dbReference type="InterPro" id="IPR019807">
    <property type="entry name" value="Hexokinase_BS"/>
</dbReference>
<keyword evidence="13" id="KW-1000">Mitochondrion outer membrane</keyword>
<dbReference type="GO" id="GO:0005829">
    <property type="term" value="C:cytosol"/>
    <property type="evidence" value="ECO:0007669"/>
    <property type="project" value="UniProtKB-SubCell"/>
</dbReference>
<dbReference type="Pfam" id="PF00349">
    <property type="entry name" value="Hexokinase_1"/>
    <property type="match status" value="3"/>
</dbReference>
<dbReference type="InterPro" id="IPR001312">
    <property type="entry name" value="Hexokinase"/>
</dbReference>
<feature type="domain" description="Hexokinase N-terminal" evidence="26">
    <location>
        <begin position="595"/>
        <end position="649"/>
    </location>
</feature>
<evidence type="ECO:0000256" key="1">
    <source>
        <dbReference type="ARBA" id="ARBA00004450"/>
    </source>
</evidence>
<comment type="catalytic activity">
    <reaction evidence="25">
        <text>D-glucose + ATP = D-glucose 6-phosphate + ADP + H(+)</text>
        <dbReference type="Rhea" id="RHEA:17825"/>
        <dbReference type="ChEBI" id="CHEBI:4167"/>
        <dbReference type="ChEBI" id="CHEBI:15378"/>
        <dbReference type="ChEBI" id="CHEBI:30616"/>
        <dbReference type="ChEBI" id="CHEBI:61548"/>
        <dbReference type="ChEBI" id="CHEBI:456216"/>
        <dbReference type="EC" id="2.7.1.1"/>
    </reaction>
    <physiologicalReaction direction="left-to-right" evidence="25">
        <dbReference type="Rhea" id="RHEA:17826"/>
    </physiologicalReaction>
</comment>
<evidence type="ECO:0000313" key="29">
    <source>
        <dbReference type="Proteomes" id="UP000694546"/>
    </source>
</evidence>
<evidence type="ECO:0000256" key="17">
    <source>
        <dbReference type="ARBA" id="ARBA00023136"/>
    </source>
</evidence>
<dbReference type="UniPathway" id="UPA00242"/>
<dbReference type="GO" id="GO:0006096">
    <property type="term" value="P:glycolytic process"/>
    <property type="evidence" value="ECO:0007669"/>
    <property type="project" value="UniProtKB-UniPathway"/>
</dbReference>
<keyword evidence="8" id="KW-0021">Allosteric enzyme</keyword>
<accession>A0A8C5B6S2</accession>
<dbReference type="GO" id="GO:0001678">
    <property type="term" value="P:intracellular glucose homeostasis"/>
    <property type="evidence" value="ECO:0007669"/>
    <property type="project" value="InterPro"/>
</dbReference>
<evidence type="ECO:0000256" key="7">
    <source>
        <dbReference type="ARBA" id="ARBA00022490"/>
    </source>
</evidence>
<dbReference type="GO" id="GO:0008865">
    <property type="term" value="F:fructokinase activity"/>
    <property type="evidence" value="ECO:0007669"/>
    <property type="project" value="TreeGrafter"/>
</dbReference>
<evidence type="ECO:0000256" key="25">
    <source>
        <dbReference type="ARBA" id="ARBA00048160"/>
    </source>
</evidence>
<dbReference type="Pfam" id="PF03727">
    <property type="entry name" value="Hexokinase_2"/>
    <property type="match status" value="2"/>
</dbReference>
<comment type="function">
    <text evidence="22">Catalyzes the phosphorylation of hexose, such as D-glucose and D-fructose, to hexose 6-phosphate (D-glucose 6-phosphate and D-fructose 6-phosphate, respectively). Mediates the initial step of glycolysis by catalyzing phosphorylation of D-glucose to D-glucose 6-phosphate. Plays a key role in maintaining the integrity of the outer mitochondrial membrane by preventing the release of apoptogenic molecules from the intermembrane space and subsequent apoptosis.</text>
</comment>
<evidence type="ECO:0000256" key="20">
    <source>
        <dbReference type="ARBA" id="ARBA00041371"/>
    </source>
</evidence>
<dbReference type="GO" id="GO:0004340">
    <property type="term" value="F:glucokinase activity"/>
    <property type="evidence" value="ECO:0007669"/>
    <property type="project" value="TreeGrafter"/>
</dbReference>
<sequence length="901" mass="100586">MGCSSGQPVRTEDGLKCYYFIAGRLCPQIDKYLYSMRFSDETVRDIMTRFRREMQNGLGRDTNATATVKMLPTFVRSIPDGSEKGDFLALDLGGSNFRILRVKVTRDKKQPVQMESQVYETPDDIIHGSSTRLFDHVADCLGDFMEKQNIKDKNLPVGFTFSFPCAQTKLNEAVLVTWTKKFKVSGVEGMDVVKLLNKAIKKRGDYEADIMAVVNDTTGTMMTCGFDDQRCEVGIIIGTGTNACYMEELRHMDLVEGDEGRMCINTEWGAFGDDGSLEDIRTEFDREIDRGSLNPGKQLFEKMASGMYMGELVRLILVKMAKESLLFEGRITPELLTKGTIETKHVSAIEKSKEGLKKCMEILTRLGVEPSDEDCLAVQHVCTIVSFRSANLVAATLGGILLRLKENRGGMRLRTTVGIDGSLYKMHPQYARRLHKTVRRLVPETDVRFLLSESGSAKGAAMVTAVAYRLSDQARQIQQTLAEFRLTKAQLLEVKKRMRTEIERGLKKESNEEATVKMLPTFVRSTPDGTENGDFLALDLGGTNFRVLLVKIRSGKRRTVEMHNKIYAIPIEVMQGTGEEVVNRAQSTSPVVFPQGRLVNWTKGFKATDCEGEDVVELLREGIKRKEEFELDVVAIVNDTVGTMMTCAYEEPTCEVGLIAGTGSNACYMEEMKNIESVEGNEGRMCVNMEWGAFGDNGCLDDIRTQYDRAVDENSLNEGKQRYEKMCSGMYLGEIVRNILIDLTRRGFLFRGQISETLKTRGIFETKFLSQIESDRLALLQVRAILQGLGLDSTCDDSIIVKEVCGSVSRRAAQICGAGMAAVVDKIRENRGLDHLDITVGVDGTLYKLHPHFSRIFHQTVKDLAPKCDVNFLLSEDGSGKGAALITAVGCRQREQEAQQH</sequence>
<evidence type="ECO:0000259" key="27">
    <source>
        <dbReference type="Pfam" id="PF03727"/>
    </source>
</evidence>
<evidence type="ECO:0000256" key="13">
    <source>
        <dbReference type="ARBA" id="ARBA00022787"/>
    </source>
</evidence>
<evidence type="ECO:0000256" key="11">
    <source>
        <dbReference type="ARBA" id="ARBA00022741"/>
    </source>
</evidence>
<dbReference type="InterPro" id="IPR022672">
    <property type="entry name" value="Hexokinase_N"/>
</dbReference>
<dbReference type="PRINTS" id="PR00475">
    <property type="entry name" value="HEXOKINASE"/>
</dbReference>
<proteinExistence type="inferred from homology"/>
<feature type="domain" description="Hexokinase N-terminal" evidence="26">
    <location>
        <begin position="29"/>
        <end position="225"/>
    </location>
</feature>
<dbReference type="GO" id="GO:0005524">
    <property type="term" value="F:ATP binding"/>
    <property type="evidence" value="ECO:0007669"/>
    <property type="project" value="UniProtKB-KW"/>
</dbReference>
<feature type="domain" description="Hexokinase C-terminal" evidence="27">
    <location>
        <begin position="656"/>
        <end position="889"/>
    </location>
</feature>
<dbReference type="PROSITE" id="PS51748">
    <property type="entry name" value="HEXOKINASE_2"/>
    <property type="match status" value="2"/>
</dbReference>
<keyword evidence="7" id="KW-0963">Cytoplasm</keyword>
<dbReference type="Gene3D" id="3.40.367.20">
    <property type="match status" value="3"/>
</dbReference>
<comment type="pathway">
    <text evidence="4">Carbohydrate metabolism; hexose metabolism.</text>
</comment>
<dbReference type="Gene3D" id="3.30.420.40">
    <property type="match status" value="3"/>
</dbReference>
<evidence type="ECO:0000256" key="24">
    <source>
        <dbReference type="ARBA" id="ARBA00047905"/>
    </source>
</evidence>
<protein>
    <recommendedName>
        <fullName evidence="19">Hexokinase-2</fullName>
        <ecNumber evidence="6">2.7.1.1</ecNumber>
    </recommendedName>
    <alternativeName>
        <fullName evidence="20">Hexokinase type II</fullName>
    </alternativeName>
</protein>
<feature type="domain" description="Hexokinase N-terminal" evidence="26">
    <location>
        <begin position="477"/>
        <end position="581"/>
    </location>
</feature>
<evidence type="ECO:0000256" key="3">
    <source>
        <dbReference type="ARBA" id="ARBA00004888"/>
    </source>
</evidence>
<comment type="catalytic activity">
    <reaction evidence="21">
        <text>a D-hexose + ATP = a D-hexose 6-phosphate + ADP + H(+)</text>
        <dbReference type="Rhea" id="RHEA:22740"/>
        <dbReference type="ChEBI" id="CHEBI:4194"/>
        <dbReference type="ChEBI" id="CHEBI:15378"/>
        <dbReference type="ChEBI" id="CHEBI:30616"/>
        <dbReference type="ChEBI" id="CHEBI:229467"/>
        <dbReference type="ChEBI" id="CHEBI:456216"/>
        <dbReference type="EC" id="2.7.1.1"/>
    </reaction>
    <physiologicalReaction direction="left-to-right" evidence="21">
        <dbReference type="Rhea" id="RHEA:22741"/>
    </physiologicalReaction>
</comment>
<evidence type="ECO:0000256" key="18">
    <source>
        <dbReference type="ARBA" id="ARBA00023152"/>
    </source>
</evidence>
<reference evidence="28" key="2">
    <citation type="submission" date="2025-09" db="UniProtKB">
        <authorList>
            <consortium name="Ensembl"/>
        </authorList>
    </citation>
    <scope>IDENTIFICATION</scope>
</reference>
<dbReference type="GO" id="GO:0005741">
    <property type="term" value="C:mitochondrial outer membrane"/>
    <property type="evidence" value="ECO:0007669"/>
    <property type="project" value="UniProtKB-SubCell"/>
</dbReference>
<evidence type="ECO:0000256" key="4">
    <source>
        <dbReference type="ARBA" id="ARBA00005028"/>
    </source>
</evidence>
<dbReference type="GeneTree" id="ENSGT00950000182787"/>
<dbReference type="PANTHER" id="PTHR19443:SF4">
    <property type="entry name" value="HEXOKINASE-2"/>
    <property type="match status" value="1"/>
</dbReference>
<keyword evidence="10" id="KW-0677">Repeat</keyword>
<comment type="pathway">
    <text evidence="3">Carbohydrate degradation; glycolysis; D-glyceraldehyde 3-phosphate and glycerone phosphate from D-glucose: step 1/4.</text>
</comment>
<evidence type="ECO:0000256" key="10">
    <source>
        <dbReference type="ARBA" id="ARBA00022737"/>
    </source>
</evidence>